<dbReference type="OrthoDB" id="185455at2759"/>
<dbReference type="InterPro" id="IPR011513">
    <property type="entry name" value="Nse1"/>
</dbReference>
<comment type="catalytic activity">
    <reaction evidence="1">
        <text>S-ubiquitinyl-[E2 ubiquitin-conjugating enzyme]-L-cysteine + [acceptor protein]-L-lysine = [E2 ubiquitin-conjugating enzyme]-L-cysteine + N(6)-ubiquitinyl-[acceptor protein]-L-lysine.</text>
        <dbReference type="EC" id="2.3.2.27"/>
    </reaction>
</comment>
<dbReference type="Gene3D" id="1.10.10.10">
    <property type="entry name" value="Winged helix-like DNA-binding domain superfamily/Winged helix DNA-binding domain"/>
    <property type="match status" value="1"/>
</dbReference>
<evidence type="ECO:0000256" key="1">
    <source>
        <dbReference type="RuleBase" id="RU368018"/>
    </source>
</evidence>
<keyword evidence="1" id="KW-0234">DNA repair</keyword>
<dbReference type="Proteomes" id="UP000187013">
    <property type="component" value="Unassembled WGS sequence"/>
</dbReference>
<sequence>MAEDIEFNDPNRNPAESDNSGNVIPEADRRLTDHDIARYLLQYLLDCRGICHENMLLVVLGRLQKYTQEPASQVCSTDKLLEIIKGINVKLNPLGYKISRVGHGMGKNNVSSMLKDTGLPSNNRFYVYVNTVTSEESKLATRFSTREIEFIKWCVEKMCVSRDCEVIIDYPIITEVDRIRNDVSWNKCITYSVESSEFFQYKDWSPLEIESLLFKLCGLKWFTKDENGRISMDLRCLVELEEYLVANGVSTCENCHRLASQGTRCTACSRSWHVDCYQHHVTHIGSYCPCGESILQNGMYII</sequence>
<comment type="caution">
    <text evidence="3">The sequence shown here is derived from an EMBL/GenBank/DDBJ whole genome shotgun (WGS) entry which is preliminary data.</text>
</comment>
<keyword evidence="1" id="KW-0233">DNA recombination</keyword>
<dbReference type="Pfam" id="PF07574">
    <property type="entry name" value="SMC_Nse1"/>
    <property type="match status" value="1"/>
</dbReference>
<evidence type="ECO:0000313" key="4">
    <source>
        <dbReference type="Proteomes" id="UP000187013"/>
    </source>
</evidence>
<comment type="subunit">
    <text evidence="1">Component of the Smc5-Smc6 complex.</text>
</comment>
<dbReference type="GO" id="GO:0005634">
    <property type="term" value="C:nucleus"/>
    <property type="evidence" value="ECO:0007669"/>
    <property type="project" value="UniProtKB-SubCell"/>
</dbReference>
<comment type="subcellular location">
    <subcellularLocation>
        <location evidence="1">Nucleus</location>
    </subcellularLocation>
</comment>
<keyword evidence="1" id="KW-0539">Nucleus</keyword>
<dbReference type="PANTHER" id="PTHR20973">
    <property type="entry name" value="NON-SMC ELEMENT 1-RELATED"/>
    <property type="match status" value="1"/>
</dbReference>
<comment type="similarity">
    <text evidence="1">Belongs to the NSE1 family.</text>
</comment>
<protein>
    <recommendedName>
        <fullName evidence="1">Non-structural maintenance of chromosomes element 1 homolog</fullName>
        <ecNumber evidence="1">2.3.2.27</ecNumber>
    </recommendedName>
</protein>
<feature type="region of interest" description="Disordered" evidence="2">
    <location>
        <begin position="1"/>
        <end position="26"/>
    </location>
</feature>
<keyword evidence="1" id="KW-0863">Zinc-finger</keyword>
<gene>
    <name evidence="3" type="ORF">ZYGR_0AF03900</name>
</gene>
<reference evidence="3 4" key="1">
    <citation type="submission" date="2016-08" db="EMBL/GenBank/DDBJ databases">
        <title>Draft genome sequence of allopolyploid Zygosaccharomyces rouxii.</title>
        <authorList>
            <person name="Watanabe J."/>
            <person name="Uehara K."/>
            <person name="Mogi Y."/>
            <person name="Tsukioka Y."/>
        </authorList>
    </citation>
    <scope>NUCLEOTIDE SEQUENCE [LARGE SCALE GENOMIC DNA]</scope>
    <source>
        <strain evidence="3 4">NBRC 110957</strain>
    </source>
</reference>
<dbReference type="EMBL" id="BDGX01000032">
    <property type="protein sequence ID" value="GAV51919.1"/>
    <property type="molecule type" value="Genomic_DNA"/>
</dbReference>
<dbReference type="EC" id="2.3.2.27" evidence="1"/>
<dbReference type="GO" id="GO:0008270">
    <property type="term" value="F:zinc ion binding"/>
    <property type="evidence" value="ECO:0007669"/>
    <property type="project" value="UniProtKB-KW"/>
</dbReference>
<dbReference type="GO" id="GO:0061630">
    <property type="term" value="F:ubiquitin protein ligase activity"/>
    <property type="evidence" value="ECO:0007669"/>
    <property type="project" value="UniProtKB-EC"/>
</dbReference>
<keyword evidence="1" id="KW-0808">Transferase</keyword>
<dbReference type="GO" id="GO:0030915">
    <property type="term" value="C:Smc5-Smc6 complex"/>
    <property type="evidence" value="ECO:0007669"/>
    <property type="project" value="UniProtKB-UniRule"/>
</dbReference>
<comment type="function">
    <text evidence="1">Acts in a DNA repair pathway for removal of UV-induced DNA damage that is distinct from classical nucleotide excision repair and in repair of ionizing radiation damage. Functions in homologous recombination repair of DNA double strand breaks and in recovery of stalled replication forks.</text>
</comment>
<dbReference type="AlphaFoldDB" id="A0A1Q3A863"/>
<proteinExistence type="inferred from homology"/>
<accession>A0A1Q3A863</accession>
<keyword evidence="1" id="KW-0479">Metal-binding</keyword>
<organism evidence="3 4">
    <name type="scientific">Zygosaccharomyces rouxii</name>
    <dbReference type="NCBI Taxonomy" id="4956"/>
    <lineage>
        <taxon>Eukaryota</taxon>
        <taxon>Fungi</taxon>
        <taxon>Dikarya</taxon>
        <taxon>Ascomycota</taxon>
        <taxon>Saccharomycotina</taxon>
        <taxon>Saccharomycetes</taxon>
        <taxon>Saccharomycetales</taxon>
        <taxon>Saccharomycetaceae</taxon>
        <taxon>Zygosaccharomyces</taxon>
    </lineage>
</organism>
<dbReference type="PANTHER" id="PTHR20973:SF0">
    <property type="entry name" value="NON-STRUCTURAL MAINTENANCE OF CHROMOSOMES ELEMENT 1 HOMOLOG"/>
    <property type="match status" value="1"/>
</dbReference>
<evidence type="ECO:0000313" key="3">
    <source>
        <dbReference type="EMBL" id="GAV51919.1"/>
    </source>
</evidence>
<keyword evidence="1" id="KW-0833">Ubl conjugation pathway</keyword>
<keyword evidence="1" id="KW-0862">Zinc</keyword>
<evidence type="ECO:0000256" key="2">
    <source>
        <dbReference type="SAM" id="MobiDB-lite"/>
    </source>
</evidence>
<feature type="compositionally biased region" description="Polar residues" evidence="2">
    <location>
        <begin position="10"/>
        <end position="22"/>
    </location>
</feature>
<keyword evidence="1" id="KW-0227">DNA damage</keyword>
<dbReference type="InterPro" id="IPR036388">
    <property type="entry name" value="WH-like_DNA-bd_sf"/>
</dbReference>
<dbReference type="GO" id="GO:0000724">
    <property type="term" value="P:double-strand break repair via homologous recombination"/>
    <property type="evidence" value="ECO:0007669"/>
    <property type="project" value="TreeGrafter"/>
</dbReference>
<name>A0A1Q3A863_ZYGRO</name>